<feature type="compositionally biased region" description="Low complexity" evidence="3">
    <location>
        <begin position="245"/>
        <end position="263"/>
    </location>
</feature>
<evidence type="ECO:0000313" key="7">
    <source>
        <dbReference type="Proteomes" id="UP000639643"/>
    </source>
</evidence>
<feature type="chain" id="PRO_5034825286" description="Chitin-binding type-1 domain-containing protein" evidence="4">
    <location>
        <begin position="23"/>
        <end position="358"/>
    </location>
</feature>
<evidence type="ECO:0000256" key="2">
    <source>
        <dbReference type="PROSITE-ProRule" id="PRU00261"/>
    </source>
</evidence>
<comment type="caution">
    <text evidence="6">The sequence shown here is derived from an EMBL/GenBank/DDBJ whole genome shotgun (WGS) entry which is preliminary data.</text>
</comment>
<dbReference type="PROSITE" id="PS50941">
    <property type="entry name" value="CHIT_BIND_I_2"/>
    <property type="match status" value="1"/>
</dbReference>
<dbReference type="GO" id="GO:0008061">
    <property type="term" value="F:chitin binding"/>
    <property type="evidence" value="ECO:0007669"/>
    <property type="project" value="UniProtKB-UniRule"/>
</dbReference>
<name>A0A8H6NN31_9PEZI</name>
<evidence type="ECO:0000256" key="4">
    <source>
        <dbReference type="SAM" id="SignalP"/>
    </source>
</evidence>
<dbReference type="SMART" id="SM00270">
    <property type="entry name" value="ChtBD1"/>
    <property type="match status" value="1"/>
</dbReference>
<dbReference type="AlphaFoldDB" id="A0A8H6NN31"/>
<sequence>MRLTTNLLVGAHLLALLTPGRAANDCQPHTWSEPGLMQTVAARERPEVTPSPHRKRATVSTGDVVCRAYGETGQDVNYYTCMEMAKFWWIDVDFFFTLNPTLNKDCGNIQPNTEYCTDGWIEPKRDPDGRCGPQFGNASCAYGNLPCCNSETWKCGETYDDCAAGTCFEGLCPGDAVYSTDGTCGIEHGNRQCAGKWGDCCSRNGRCGTGPDYCGPDTCQMGNCTVSHVPGPTSSLPFTLPPGDSTAKPTSAAESTSSTAASTTTTTAASPACTAGSNAPGISDNLKGLCSYSCDFNHCPAGACVCTGPAAKPADIPELTGRHGCPDDTVTDDMGYYADLCEFTCSHGYCPPGACRYC</sequence>
<dbReference type="EMBL" id="WIGM01000121">
    <property type="protein sequence ID" value="KAF6838863.1"/>
    <property type="molecule type" value="Genomic_DNA"/>
</dbReference>
<evidence type="ECO:0000259" key="5">
    <source>
        <dbReference type="PROSITE" id="PS50941"/>
    </source>
</evidence>
<gene>
    <name evidence="6" type="ORF">CMUS01_04469</name>
</gene>
<evidence type="ECO:0000256" key="1">
    <source>
        <dbReference type="ARBA" id="ARBA00022669"/>
    </source>
</evidence>
<evidence type="ECO:0000256" key="3">
    <source>
        <dbReference type="SAM" id="MobiDB-lite"/>
    </source>
</evidence>
<accession>A0A8H6NN31</accession>
<feature type="domain" description="Chitin-binding type-1" evidence="5">
    <location>
        <begin position="181"/>
        <end position="226"/>
    </location>
</feature>
<dbReference type="InterPro" id="IPR001002">
    <property type="entry name" value="Chitin-bd_1"/>
</dbReference>
<dbReference type="Proteomes" id="UP000639643">
    <property type="component" value="Unassembled WGS sequence"/>
</dbReference>
<keyword evidence="4" id="KW-0732">Signal</keyword>
<keyword evidence="7" id="KW-1185">Reference proteome</keyword>
<feature type="signal peptide" evidence="4">
    <location>
        <begin position="1"/>
        <end position="22"/>
    </location>
</feature>
<dbReference type="SUPFAM" id="SSF57016">
    <property type="entry name" value="Plant lectins/antimicrobial peptides"/>
    <property type="match status" value="1"/>
</dbReference>
<protein>
    <recommendedName>
        <fullName evidence="5">Chitin-binding type-1 domain-containing protein</fullName>
    </recommendedName>
</protein>
<proteinExistence type="predicted"/>
<dbReference type="OrthoDB" id="4846743at2759"/>
<dbReference type="InterPro" id="IPR036861">
    <property type="entry name" value="Endochitinase-like_sf"/>
</dbReference>
<keyword evidence="2" id="KW-1015">Disulfide bond</keyword>
<reference evidence="6" key="1">
    <citation type="journal article" date="2020" name="Phytopathology">
        <title>Genome Sequence Resources of Colletotrichum truncatum, C. plurivorum, C. musicola, and C. sojae: Four Species Pathogenic to Soybean (Glycine max).</title>
        <authorList>
            <person name="Rogerio F."/>
            <person name="Boufleur T.R."/>
            <person name="Ciampi-Guillardi M."/>
            <person name="Sukno S.A."/>
            <person name="Thon M.R."/>
            <person name="Massola Junior N.S."/>
            <person name="Baroncelli R."/>
        </authorList>
    </citation>
    <scope>NUCLEOTIDE SEQUENCE</scope>
    <source>
        <strain evidence="6">LFN0074</strain>
    </source>
</reference>
<evidence type="ECO:0000313" key="6">
    <source>
        <dbReference type="EMBL" id="KAF6838863.1"/>
    </source>
</evidence>
<feature type="disulfide bond" evidence="2">
    <location>
        <begin position="200"/>
        <end position="214"/>
    </location>
</feature>
<feature type="region of interest" description="Disordered" evidence="3">
    <location>
        <begin position="235"/>
        <end position="263"/>
    </location>
</feature>
<dbReference type="Gene3D" id="3.30.60.10">
    <property type="entry name" value="Endochitinase-like"/>
    <property type="match status" value="1"/>
</dbReference>
<keyword evidence="1 2" id="KW-0147">Chitin-binding</keyword>
<comment type="caution">
    <text evidence="2">Lacks conserved residue(s) required for the propagation of feature annotation.</text>
</comment>
<organism evidence="6 7">
    <name type="scientific">Colletotrichum musicola</name>
    <dbReference type="NCBI Taxonomy" id="2175873"/>
    <lineage>
        <taxon>Eukaryota</taxon>
        <taxon>Fungi</taxon>
        <taxon>Dikarya</taxon>
        <taxon>Ascomycota</taxon>
        <taxon>Pezizomycotina</taxon>
        <taxon>Sordariomycetes</taxon>
        <taxon>Hypocreomycetidae</taxon>
        <taxon>Glomerellales</taxon>
        <taxon>Glomerellaceae</taxon>
        <taxon>Colletotrichum</taxon>
        <taxon>Colletotrichum orchidearum species complex</taxon>
    </lineage>
</organism>